<organism evidence="2">
    <name type="scientific">Aphanomyces invadans</name>
    <dbReference type="NCBI Taxonomy" id="157072"/>
    <lineage>
        <taxon>Eukaryota</taxon>
        <taxon>Sar</taxon>
        <taxon>Stramenopiles</taxon>
        <taxon>Oomycota</taxon>
        <taxon>Saprolegniomycetes</taxon>
        <taxon>Saprolegniales</taxon>
        <taxon>Verrucalvaceae</taxon>
        <taxon>Aphanomyces</taxon>
    </lineage>
</organism>
<feature type="transmembrane region" description="Helical" evidence="1">
    <location>
        <begin position="227"/>
        <end position="244"/>
    </location>
</feature>
<feature type="transmembrane region" description="Helical" evidence="1">
    <location>
        <begin position="329"/>
        <end position="347"/>
    </location>
</feature>
<keyword evidence="1" id="KW-1133">Transmembrane helix</keyword>
<evidence type="ECO:0000313" key="2">
    <source>
        <dbReference type="EMBL" id="ETV93806.1"/>
    </source>
</evidence>
<feature type="transmembrane region" description="Helical" evidence="1">
    <location>
        <begin position="194"/>
        <end position="215"/>
    </location>
</feature>
<accession>A0A024TJM3</accession>
<reference evidence="2" key="1">
    <citation type="submission" date="2013-12" db="EMBL/GenBank/DDBJ databases">
        <title>The Genome Sequence of Aphanomyces invadans NJM9701.</title>
        <authorList>
            <consortium name="The Broad Institute Genomics Platform"/>
            <person name="Russ C."/>
            <person name="Tyler B."/>
            <person name="van West P."/>
            <person name="Dieguez-Uribeondo J."/>
            <person name="Young S.K."/>
            <person name="Zeng Q."/>
            <person name="Gargeya S."/>
            <person name="Fitzgerald M."/>
            <person name="Abouelleil A."/>
            <person name="Alvarado L."/>
            <person name="Chapman S.B."/>
            <person name="Gainer-Dewar J."/>
            <person name="Goldberg J."/>
            <person name="Griggs A."/>
            <person name="Gujja S."/>
            <person name="Hansen M."/>
            <person name="Howarth C."/>
            <person name="Imamovic A."/>
            <person name="Ireland A."/>
            <person name="Larimer J."/>
            <person name="McCowan C."/>
            <person name="Murphy C."/>
            <person name="Pearson M."/>
            <person name="Poon T.W."/>
            <person name="Priest M."/>
            <person name="Roberts A."/>
            <person name="Saif S."/>
            <person name="Shea T."/>
            <person name="Sykes S."/>
            <person name="Wortman J."/>
            <person name="Nusbaum C."/>
            <person name="Birren B."/>
        </authorList>
    </citation>
    <scope>NUCLEOTIDE SEQUENCE [LARGE SCALE GENOMIC DNA]</scope>
    <source>
        <strain evidence="2">NJM9701</strain>
    </source>
</reference>
<dbReference type="VEuPathDB" id="FungiDB:H310_12369"/>
<protein>
    <recommendedName>
        <fullName evidence="3">Transmembrane protein</fullName>
    </recommendedName>
</protein>
<evidence type="ECO:0008006" key="3">
    <source>
        <dbReference type="Google" id="ProtNLM"/>
    </source>
</evidence>
<dbReference type="AlphaFoldDB" id="A0A024TJM3"/>
<dbReference type="RefSeq" id="XP_008877615.1">
    <property type="nucleotide sequence ID" value="XM_008879393.1"/>
</dbReference>
<keyword evidence="1" id="KW-0812">Transmembrane</keyword>
<name>A0A024TJM3_9STRA</name>
<proteinExistence type="predicted"/>
<gene>
    <name evidence="2" type="ORF">H310_12369</name>
</gene>
<dbReference type="GeneID" id="20089419"/>
<feature type="transmembrane region" description="Helical" evidence="1">
    <location>
        <begin position="144"/>
        <end position="165"/>
    </location>
</feature>
<feature type="transmembrane region" description="Helical" evidence="1">
    <location>
        <begin position="256"/>
        <end position="278"/>
    </location>
</feature>
<dbReference type="EMBL" id="KI913989">
    <property type="protein sequence ID" value="ETV93806.1"/>
    <property type="molecule type" value="Genomic_DNA"/>
</dbReference>
<keyword evidence="1" id="KW-0472">Membrane</keyword>
<sequence length="383" mass="42985">MAQTSPFSPRGSGSRSSFTRTACFGDSARKYSSRIKPTLPIAYVSKWYRVVNNLSAGAGILVVGIVVVLLLYQGMFQSTNVTTYFQSTWIPHTQTCRWSSAGFVAVTGDVPWTAVCNWPLISMPTTPLSLSYYLSWGDNDALRWATFVFVMGDVWIRFLVISAVGPTLDGYSIGKTTGYATTVGRDKSHKVDNFMMRLVFQITMGIVLLVNKPVLTYDILGSLERRRVVLLALVGTFSPLYAYVIRYTFSTNGHHYWSFSLLLVALMMGMSWMCLLTCAQGMPVPWRTGRGTQKLTTRRGSANTTVSTRCQRCVTSLDHKNTISIGPKLLFCTPSLLVLLGFCIFYDDNRFQWPRDVNSLDFSSRDVRRHVRHQRVDRGDTAP</sequence>
<evidence type="ECO:0000256" key="1">
    <source>
        <dbReference type="SAM" id="Phobius"/>
    </source>
</evidence>
<feature type="transmembrane region" description="Helical" evidence="1">
    <location>
        <begin position="54"/>
        <end position="72"/>
    </location>
</feature>